<dbReference type="Proteomes" id="UP000269221">
    <property type="component" value="Unassembled WGS sequence"/>
</dbReference>
<evidence type="ECO:0000313" key="1">
    <source>
        <dbReference type="EMBL" id="RMC06457.1"/>
    </source>
</evidence>
<organism evidence="1 2">
    <name type="scientific">Hirundo rustica rustica</name>
    <dbReference type="NCBI Taxonomy" id="333673"/>
    <lineage>
        <taxon>Eukaryota</taxon>
        <taxon>Metazoa</taxon>
        <taxon>Chordata</taxon>
        <taxon>Craniata</taxon>
        <taxon>Vertebrata</taxon>
        <taxon>Euteleostomi</taxon>
        <taxon>Archelosauria</taxon>
        <taxon>Archosauria</taxon>
        <taxon>Dinosauria</taxon>
        <taxon>Saurischia</taxon>
        <taxon>Theropoda</taxon>
        <taxon>Coelurosauria</taxon>
        <taxon>Aves</taxon>
        <taxon>Neognathae</taxon>
        <taxon>Neoaves</taxon>
        <taxon>Telluraves</taxon>
        <taxon>Australaves</taxon>
        <taxon>Passeriformes</taxon>
        <taxon>Sylvioidea</taxon>
        <taxon>Hirundinidae</taxon>
        <taxon>Hirundo</taxon>
    </lineage>
</organism>
<proteinExistence type="predicted"/>
<dbReference type="PANTHER" id="PTHR33332">
    <property type="entry name" value="REVERSE TRANSCRIPTASE DOMAIN-CONTAINING PROTEIN"/>
    <property type="match status" value="1"/>
</dbReference>
<dbReference type="AlphaFoldDB" id="A0A3M0KH42"/>
<keyword evidence="2" id="KW-1185">Reference proteome</keyword>
<reference evidence="1 2" key="1">
    <citation type="submission" date="2018-07" db="EMBL/GenBank/DDBJ databases">
        <title>A high quality draft genome assembly of the barn swallow (H. rustica rustica).</title>
        <authorList>
            <person name="Formenti G."/>
            <person name="Chiara M."/>
            <person name="Poveda L."/>
            <person name="Francoijs K.-J."/>
            <person name="Bonisoli-Alquati A."/>
            <person name="Canova L."/>
            <person name="Gianfranceschi L."/>
            <person name="Horner D.S."/>
            <person name="Saino N."/>
        </authorList>
    </citation>
    <scope>NUCLEOTIDE SEQUENCE [LARGE SCALE GENOMIC DNA]</scope>
    <source>
        <strain evidence="1">Chelidonia</strain>
        <tissue evidence="1">Blood</tissue>
    </source>
</reference>
<dbReference type="STRING" id="333673.A0A3M0KH42"/>
<dbReference type="EMBL" id="QRBI01000120">
    <property type="protein sequence ID" value="RMC06457.1"/>
    <property type="molecule type" value="Genomic_DNA"/>
</dbReference>
<protein>
    <submittedName>
        <fullName evidence="1">Uncharacterized protein</fullName>
    </submittedName>
</protein>
<evidence type="ECO:0000313" key="2">
    <source>
        <dbReference type="Proteomes" id="UP000269221"/>
    </source>
</evidence>
<dbReference type="OrthoDB" id="9221167at2759"/>
<accession>A0A3M0KH42</accession>
<comment type="caution">
    <text evidence="1">The sequence shown here is derived from an EMBL/GenBank/DDBJ whole genome shotgun (WGS) entry which is preliminary data.</text>
</comment>
<name>A0A3M0KH42_HIRRU</name>
<sequence>MPDQFVVFCDGVIAKVDKGRLADVIYLDFCKAFIIVPRDILISGLESHGFDGWSHSYSVDKEFAGWMQPESYAGQDATQVTLDKPEEWAHENLMNFNKCKCKVLHLSQGNLRHEHRLGEVVIESSPAEKDLGVPVDEKLDMTQQGALPAQKAHGTLHQ</sequence>
<gene>
    <name evidence="1" type="ORF">DUI87_15892</name>
</gene>